<comment type="cofactor">
    <cofactor evidence="1">
        <name>thiamine diphosphate</name>
        <dbReference type="ChEBI" id="CHEBI:58937"/>
    </cofactor>
</comment>
<dbReference type="InterPro" id="IPR029035">
    <property type="entry name" value="DHS-like_NAD/FAD-binding_dom"/>
</dbReference>
<dbReference type="RefSeq" id="WP_156242713.1">
    <property type="nucleotide sequence ID" value="NZ_BAAAZL010000004.1"/>
</dbReference>
<dbReference type="CDD" id="cd07035">
    <property type="entry name" value="TPP_PYR_POX_like"/>
    <property type="match status" value="1"/>
</dbReference>
<dbReference type="Gene3D" id="3.40.50.1220">
    <property type="entry name" value="TPP-binding domain"/>
    <property type="match status" value="1"/>
</dbReference>
<keyword evidence="3 4" id="KW-0786">Thiamine pyrophosphate</keyword>
<evidence type="ECO:0000256" key="3">
    <source>
        <dbReference type="ARBA" id="ARBA00023052"/>
    </source>
</evidence>
<dbReference type="InterPro" id="IPR045229">
    <property type="entry name" value="TPP_enz"/>
</dbReference>
<evidence type="ECO:0000259" key="7">
    <source>
        <dbReference type="Pfam" id="PF02776"/>
    </source>
</evidence>
<keyword evidence="9" id="KW-1185">Reference proteome</keyword>
<dbReference type="PANTHER" id="PTHR18968:SF166">
    <property type="entry name" value="2-HYDROXYACYL-COA LYASE 2"/>
    <property type="match status" value="1"/>
</dbReference>
<dbReference type="Pfam" id="PF00205">
    <property type="entry name" value="TPP_enzyme_M"/>
    <property type="match status" value="1"/>
</dbReference>
<dbReference type="InterPro" id="IPR012001">
    <property type="entry name" value="Thiamin_PyroP_enz_TPP-bd_dom"/>
</dbReference>
<feature type="domain" description="Thiamine pyrophosphate enzyme TPP-binding" evidence="6">
    <location>
        <begin position="390"/>
        <end position="533"/>
    </location>
</feature>
<evidence type="ECO:0000313" key="8">
    <source>
        <dbReference type="EMBL" id="QGU28922.1"/>
    </source>
</evidence>
<evidence type="ECO:0000259" key="5">
    <source>
        <dbReference type="Pfam" id="PF00205"/>
    </source>
</evidence>
<dbReference type="GO" id="GO:0000287">
    <property type="term" value="F:magnesium ion binding"/>
    <property type="evidence" value="ECO:0007669"/>
    <property type="project" value="InterPro"/>
</dbReference>
<dbReference type="EMBL" id="CP032550">
    <property type="protein sequence ID" value="QGU28922.1"/>
    <property type="molecule type" value="Genomic_DNA"/>
</dbReference>
<dbReference type="KEGG" id="moj:D7D94_11335"/>
<dbReference type="SUPFAM" id="SSF52518">
    <property type="entry name" value="Thiamin diphosphate-binding fold (THDP-binding)"/>
    <property type="match status" value="2"/>
</dbReference>
<name>A0A6I6DVF9_9MICO</name>
<dbReference type="GO" id="GO:0050660">
    <property type="term" value="F:flavin adenine dinucleotide binding"/>
    <property type="evidence" value="ECO:0007669"/>
    <property type="project" value="TreeGrafter"/>
</dbReference>
<dbReference type="InterPro" id="IPR011766">
    <property type="entry name" value="TPP_enzyme_TPP-bd"/>
</dbReference>
<dbReference type="SUPFAM" id="SSF52467">
    <property type="entry name" value="DHS-like NAD/FAD-binding domain"/>
    <property type="match status" value="1"/>
</dbReference>
<gene>
    <name evidence="8" type="ORF">D7D94_11335</name>
</gene>
<comment type="similarity">
    <text evidence="2 4">Belongs to the TPP enzyme family.</text>
</comment>
<evidence type="ECO:0000256" key="1">
    <source>
        <dbReference type="ARBA" id="ARBA00001964"/>
    </source>
</evidence>
<dbReference type="InterPro" id="IPR029061">
    <property type="entry name" value="THDP-binding"/>
</dbReference>
<evidence type="ECO:0000256" key="2">
    <source>
        <dbReference type="ARBA" id="ARBA00007812"/>
    </source>
</evidence>
<accession>A0A6I6DVF9</accession>
<dbReference type="Gene3D" id="3.40.50.970">
    <property type="match status" value="2"/>
</dbReference>
<evidence type="ECO:0000259" key="6">
    <source>
        <dbReference type="Pfam" id="PF02775"/>
    </source>
</evidence>
<proteinExistence type="inferred from homology"/>
<protein>
    <submittedName>
        <fullName evidence="8">Thiamine pyrophosphate-binding protein</fullName>
    </submittedName>
</protein>
<evidence type="ECO:0000256" key="4">
    <source>
        <dbReference type="RuleBase" id="RU362132"/>
    </source>
</evidence>
<reference evidence="8 9" key="1">
    <citation type="submission" date="2018-09" db="EMBL/GenBank/DDBJ databases">
        <title>Whole genome sequencing of Microbacterium oryzae strain MB-10T.</title>
        <authorList>
            <person name="Das S.K."/>
        </authorList>
    </citation>
    <scope>NUCLEOTIDE SEQUENCE [LARGE SCALE GENOMIC DNA]</scope>
    <source>
        <strain evidence="8 9">MB-10</strain>
    </source>
</reference>
<dbReference type="Pfam" id="PF02776">
    <property type="entry name" value="TPP_enzyme_N"/>
    <property type="match status" value="1"/>
</dbReference>
<dbReference type="InterPro" id="IPR012000">
    <property type="entry name" value="Thiamin_PyroP_enz_cen_dom"/>
</dbReference>
<dbReference type="OrthoDB" id="3203527at2"/>
<dbReference type="CDD" id="cd00568">
    <property type="entry name" value="TPP_enzymes"/>
    <property type="match status" value="1"/>
</dbReference>
<dbReference type="GO" id="GO:0009097">
    <property type="term" value="P:isoleucine biosynthetic process"/>
    <property type="evidence" value="ECO:0007669"/>
    <property type="project" value="TreeGrafter"/>
</dbReference>
<dbReference type="GO" id="GO:0003984">
    <property type="term" value="F:acetolactate synthase activity"/>
    <property type="evidence" value="ECO:0007669"/>
    <property type="project" value="TreeGrafter"/>
</dbReference>
<dbReference type="AlphaFoldDB" id="A0A6I6DVF9"/>
<feature type="domain" description="Thiamine pyrophosphate enzyme N-terminal TPP-binding" evidence="7">
    <location>
        <begin position="7"/>
        <end position="114"/>
    </location>
</feature>
<feature type="domain" description="Thiamine pyrophosphate enzyme central" evidence="5">
    <location>
        <begin position="195"/>
        <end position="324"/>
    </location>
</feature>
<dbReference type="PANTHER" id="PTHR18968">
    <property type="entry name" value="THIAMINE PYROPHOSPHATE ENZYMES"/>
    <property type="match status" value="1"/>
</dbReference>
<dbReference type="Proteomes" id="UP000422989">
    <property type="component" value="Chromosome"/>
</dbReference>
<dbReference type="Pfam" id="PF02775">
    <property type="entry name" value="TPP_enzyme_C"/>
    <property type="match status" value="1"/>
</dbReference>
<sequence>MTAGDVTVAELVGRTLARLGVGRVFGVVGSGNFHVTNALRDAGVPFTAMRHEMAAATAADAFARMSSTVAAVTVHQGCGLTNATTGIAEAAKSRTPLLVLAAEASTGDVTNNFAMDQDGLARSVGAVAERVHSAETALRDVVRAFRTARDERRTVVLSLPIDIQARRVPAELLEAPLHADAPLPVAPDATAVSVLADLVERSERPVILAGRGGRSAGAELRELGLEAGALLAVGAVAKGLFAGDPFDLGISGGFSSPLTAELLQDADLVIAFGSALNNWTTRRGTLIGPSAALVQVDVEPGALGAIRPITLGVLGDSTATGRALTAELRARGTARRTGYRTEEVAARIATASRWRDVPIDDLSTSARIDPRVLTARLDDLLPRERIVSIDSGNFMGYPSQYLEVPDEFGYCMTQAFQSIGLGLSTAIGAALARPDRMAVLGTGDGGLLMAMSEFETACRLGLPLVVIVYNDAAYGAEIHHFGADADLATVEFPDTDFAAIARGYGATGLTVQTVDDLDAVAEWVASGPSAPLVIDAKIISDGGSWWLQEAFAVH</sequence>
<dbReference type="GO" id="GO:0005948">
    <property type="term" value="C:acetolactate synthase complex"/>
    <property type="evidence" value="ECO:0007669"/>
    <property type="project" value="TreeGrafter"/>
</dbReference>
<evidence type="ECO:0000313" key="9">
    <source>
        <dbReference type="Proteomes" id="UP000422989"/>
    </source>
</evidence>
<organism evidence="8 9">
    <name type="scientific">Microbacterium oryzae</name>
    <dbReference type="NCBI Taxonomy" id="743009"/>
    <lineage>
        <taxon>Bacteria</taxon>
        <taxon>Bacillati</taxon>
        <taxon>Actinomycetota</taxon>
        <taxon>Actinomycetes</taxon>
        <taxon>Micrococcales</taxon>
        <taxon>Microbacteriaceae</taxon>
        <taxon>Microbacterium</taxon>
    </lineage>
</organism>
<dbReference type="GO" id="GO:0009099">
    <property type="term" value="P:L-valine biosynthetic process"/>
    <property type="evidence" value="ECO:0007669"/>
    <property type="project" value="TreeGrafter"/>
</dbReference>
<dbReference type="GO" id="GO:0030976">
    <property type="term" value="F:thiamine pyrophosphate binding"/>
    <property type="evidence" value="ECO:0007669"/>
    <property type="project" value="InterPro"/>
</dbReference>